<dbReference type="AlphaFoldDB" id="A0A4U2Y4B6"/>
<dbReference type="Pfam" id="PF01337">
    <property type="entry name" value="Barstar"/>
    <property type="match status" value="1"/>
</dbReference>
<comment type="similarity">
    <text evidence="1">Belongs to the barstar family.</text>
</comment>
<dbReference type="InterPro" id="IPR000468">
    <property type="entry name" value="Barstar"/>
</dbReference>
<dbReference type="OrthoDB" id="7575400at2"/>
<evidence type="ECO:0000313" key="3">
    <source>
        <dbReference type="EMBL" id="TKI54924.1"/>
    </source>
</evidence>
<name>A0A4U2Y4B6_9BACL</name>
<evidence type="ECO:0000256" key="1">
    <source>
        <dbReference type="ARBA" id="ARBA00006845"/>
    </source>
</evidence>
<dbReference type="Proteomes" id="UP000307841">
    <property type="component" value="Unassembled WGS sequence"/>
</dbReference>
<accession>A0A4U2Y4B6</accession>
<keyword evidence="4" id="KW-1185">Reference proteome</keyword>
<protein>
    <submittedName>
        <fullName evidence="3">Ribonuclease inhibitor</fullName>
    </submittedName>
</protein>
<sequence length="89" mass="10432">MTHILLDISRVVAPADLHIILKRKLDFPDVYGMNWNAFWDAITRMVKLPKKITISGWDVLEERLPKEADSLNELLKDYSVRYTNEIFTV</sequence>
<dbReference type="SUPFAM" id="SSF52038">
    <property type="entry name" value="Barstar-related"/>
    <property type="match status" value="1"/>
</dbReference>
<organism evidence="3 4">
    <name type="scientific">Brevibacillus antibioticus</name>
    <dbReference type="NCBI Taxonomy" id="2570228"/>
    <lineage>
        <taxon>Bacteria</taxon>
        <taxon>Bacillati</taxon>
        <taxon>Bacillota</taxon>
        <taxon>Bacilli</taxon>
        <taxon>Bacillales</taxon>
        <taxon>Paenibacillaceae</taxon>
        <taxon>Brevibacillus</taxon>
    </lineage>
</organism>
<feature type="domain" description="Barstar (barnase inhibitor)" evidence="2">
    <location>
        <begin position="2"/>
        <end position="84"/>
    </location>
</feature>
<dbReference type="InterPro" id="IPR035905">
    <property type="entry name" value="Barstar-like_sf"/>
</dbReference>
<comment type="caution">
    <text evidence="3">The sequence shown here is derived from an EMBL/GenBank/DDBJ whole genome shotgun (WGS) entry which is preliminary data.</text>
</comment>
<dbReference type="EMBL" id="SZNK01000001">
    <property type="protein sequence ID" value="TKI54924.1"/>
    <property type="molecule type" value="Genomic_DNA"/>
</dbReference>
<reference evidence="3 4" key="1">
    <citation type="submission" date="2019-04" db="EMBL/GenBank/DDBJ databases">
        <title>Whole genome sequencing of Brevibacillus sp. TGS2-1.</title>
        <authorList>
            <person name="Choi A."/>
        </authorList>
    </citation>
    <scope>NUCLEOTIDE SEQUENCE [LARGE SCALE GENOMIC DNA]</scope>
    <source>
        <strain evidence="3 4">TGS2-1</strain>
    </source>
</reference>
<proteinExistence type="inferred from homology"/>
<dbReference type="RefSeq" id="WP_137028324.1">
    <property type="nucleotide sequence ID" value="NZ_SZNK01000001.1"/>
</dbReference>
<evidence type="ECO:0000313" key="4">
    <source>
        <dbReference type="Proteomes" id="UP000307841"/>
    </source>
</evidence>
<dbReference type="Gene3D" id="3.30.370.10">
    <property type="entry name" value="Barstar-like"/>
    <property type="match status" value="1"/>
</dbReference>
<gene>
    <name evidence="3" type="ORF">E8L90_05375</name>
</gene>
<evidence type="ECO:0000259" key="2">
    <source>
        <dbReference type="Pfam" id="PF01337"/>
    </source>
</evidence>